<dbReference type="PANTHER" id="PTHR11839:SF5">
    <property type="entry name" value="ADP-RIBOSE PYROPHOSPHATASE"/>
    <property type="match status" value="1"/>
</dbReference>
<evidence type="ECO:0000256" key="1">
    <source>
        <dbReference type="ARBA" id="ARBA00001946"/>
    </source>
</evidence>
<evidence type="ECO:0000259" key="15">
    <source>
        <dbReference type="PROSITE" id="PS51462"/>
    </source>
</evidence>
<evidence type="ECO:0000256" key="13">
    <source>
        <dbReference type="PIRSR" id="PIRSR604385-2"/>
    </source>
</evidence>
<dbReference type="PROSITE" id="PS51462">
    <property type="entry name" value="NUDIX"/>
    <property type="match status" value="1"/>
</dbReference>
<dbReference type="EC" id="3.6.1.13" evidence="3"/>
<keyword evidence="7 13" id="KW-0460">Magnesium</keyword>
<accession>A0A2G6E4J6</accession>
<dbReference type="GO" id="GO:0005829">
    <property type="term" value="C:cytosol"/>
    <property type="evidence" value="ECO:0007669"/>
    <property type="project" value="TreeGrafter"/>
</dbReference>
<sequence length="199" mass="22619">MNSMKVNTHSIQETYNYKNLFTLFEVRFSHERFSGEMSAEMTRVVFERGDSAAVLLYDAGQDRVFLTRQFRYPAYMRGESGRLIEIVAGILDQGRSAVAVAHSELLEEIGYQVSELEFLCRCYLSPGASTERIHIFLAYLHQAERCGKGGGLESEHEDIQLLRLSRQKALEMIQGGEILDAKTIVALQQLQYRRSVGIT</sequence>
<dbReference type="SUPFAM" id="SSF55811">
    <property type="entry name" value="Nudix"/>
    <property type="match status" value="1"/>
</dbReference>
<evidence type="ECO:0000256" key="2">
    <source>
        <dbReference type="ARBA" id="ARBA00007482"/>
    </source>
</evidence>
<dbReference type="NCBIfam" id="TIGR00052">
    <property type="entry name" value="nudix-type nucleoside diphosphatase, YffH/AdpP family"/>
    <property type="match status" value="1"/>
</dbReference>
<comment type="caution">
    <text evidence="16">The sequence shown here is derived from an EMBL/GenBank/DDBJ whole genome shotgun (WGS) entry which is preliminary data.</text>
</comment>
<organism evidence="16 17">
    <name type="scientific">candidate division KSB3 bacterium</name>
    <dbReference type="NCBI Taxonomy" id="2044937"/>
    <lineage>
        <taxon>Bacteria</taxon>
        <taxon>candidate division KSB3</taxon>
    </lineage>
</organism>
<evidence type="ECO:0000256" key="7">
    <source>
        <dbReference type="ARBA" id="ARBA00022842"/>
    </source>
</evidence>
<evidence type="ECO:0000256" key="10">
    <source>
        <dbReference type="ARBA" id="ARBA00030308"/>
    </source>
</evidence>
<dbReference type="EMBL" id="PDPS01000029">
    <property type="protein sequence ID" value="PID57003.1"/>
    <property type="molecule type" value="Genomic_DNA"/>
</dbReference>
<dbReference type="Pfam" id="PF00293">
    <property type="entry name" value="NUDIX"/>
    <property type="match status" value="1"/>
</dbReference>
<keyword evidence="6" id="KW-0378">Hydrolase</keyword>
<dbReference type="GO" id="GO:0046872">
    <property type="term" value="F:metal ion binding"/>
    <property type="evidence" value="ECO:0007669"/>
    <property type="project" value="UniProtKB-KW"/>
</dbReference>
<protein>
    <recommendedName>
        <fullName evidence="4">ADP-ribose pyrophosphatase</fullName>
        <ecNumber evidence="3">3.6.1.13</ecNumber>
    </recommendedName>
    <alternativeName>
        <fullName evidence="9">ADP-ribose diphosphatase</fullName>
    </alternativeName>
    <alternativeName>
        <fullName evidence="11">ADP-ribose phosphohydrolase</fullName>
    </alternativeName>
    <alternativeName>
        <fullName evidence="10">Adenosine diphosphoribose pyrophosphatase</fullName>
    </alternativeName>
</protein>
<evidence type="ECO:0000256" key="8">
    <source>
        <dbReference type="ARBA" id="ARBA00025164"/>
    </source>
</evidence>
<evidence type="ECO:0000313" key="16">
    <source>
        <dbReference type="EMBL" id="PID57003.1"/>
    </source>
</evidence>
<dbReference type="InterPro" id="IPR004385">
    <property type="entry name" value="NDP_pyrophosphatase"/>
</dbReference>
<comment type="cofactor">
    <cofactor evidence="1 13">
        <name>Mg(2+)</name>
        <dbReference type="ChEBI" id="CHEBI:18420"/>
    </cofactor>
</comment>
<dbReference type="AlphaFoldDB" id="A0A2G6E4J6"/>
<dbReference type="InterPro" id="IPR000086">
    <property type="entry name" value="NUDIX_hydrolase_dom"/>
</dbReference>
<gene>
    <name evidence="16" type="ORF">CSB45_08750</name>
</gene>
<evidence type="ECO:0000256" key="6">
    <source>
        <dbReference type="ARBA" id="ARBA00022801"/>
    </source>
</evidence>
<feature type="binding site" evidence="13">
    <location>
        <position position="108"/>
    </location>
    <ligand>
        <name>Mg(2+)</name>
        <dbReference type="ChEBI" id="CHEBI:18420"/>
        <label>1</label>
    </ligand>
</feature>
<reference evidence="16 17" key="1">
    <citation type="submission" date="2017-10" db="EMBL/GenBank/DDBJ databases">
        <title>Novel microbial diversity and functional potential in the marine mammal oral microbiome.</title>
        <authorList>
            <person name="Dudek N.K."/>
            <person name="Sun C.L."/>
            <person name="Burstein D."/>
            <person name="Kantor R.S."/>
            <person name="Aliaga Goltsman D.S."/>
            <person name="Bik E.M."/>
            <person name="Thomas B.C."/>
            <person name="Banfield J.F."/>
            <person name="Relman D.A."/>
        </authorList>
    </citation>
    <scope>NUCLEOTIDE SEQUENCE [LARGE SCALE GENOMIC DNA]</scope>
    <source>
        <strain evidence="16">DOLZORAL124_49_17</strain>
    </source>
</reference>
<comment type="function">
    <text evidence="8">Acts on ADP-mannose and ADP-glucose as well as ADP-ribose. Prevents glycogen biosynthesis. The reaction catalyzed by this enzyme is a limiting step of the gluconeogenic process.</text>
</comment>
<evidence type="ECO:0000256" key="4">
    <source>
        <dbReference type="ARBA" id="ARBA00013297"/>
    </source>
</evidence>
<dbReference type="GO" id="GO:0019693">
    <property type="term" value="P:ribose phosphate metabolic process"/>
    <property type="evidence" value="ECO:0007669"/>
    <property type="project" value="TreeGrafter"/>
</dbReference>
<evidence type="ECO:0000256" key="5">
    <source>
        <dbReference type="ARBA" id="ARBA00022723"/>
    </source>
</evidence>
<evidence type="ECO:0000256" key="9">
    <source>
        <dbReference type="ARBA" id="ARBA00030162"/>
    </source>
</evidence>
<proteinExistence type="inferred from homology"/>
<evidence type="ECO:0000313" key="17">
    <source>
        <dbReference type="Proteomes" id="UP000229740"/>
    </source>
</evidence>
<feature type="short sequence motif" description="Nudix box" evidence="14">
    <location>
        <begin position="89"/>
        <end position="111"/>
    </location>
</feature>
<dbReference type="PANTHER" id="PTHR11839">
    <property type="entry name" value="UDP/ADP-SUGAR PYROPHOSPHATASE"/>
    <property type="match status" value="1"/>
</dbReference>
<evidence type="ECO:0000256" key="11">
    <source>
        <dbReference type="ARBA" id="ARBA00033056"/>
    </source>
</evidence>
<dbReference type="GO" id="GO:0047631">
    <property type="term" value="F:ADP-ribose diphosphatase activity"/>
    <property type="evidence" value="ECO:0007669"/>
    <property type="project" value="UniProtKB-EC"/>
</dbReference>
<comment type="catalytic activity">
    <reaction evidence="12">
        <text>ADP-D-ribose + H2O = D-ribose 5-phosphate + AMP + 2 H(+)</text>
        <dbReference type="Rhea" id="RHEA:10412"/>
        <dbReference type="ChEBI" id="CHEBI:15377"/>
        <dbReference type="ChEBI" id="CHEBI:15378"/>
        <dbReference type="ChEBI" id="CHEBI:57967"/>
        <dbReference type="ChEBI" id="CHEBI:78346"/>
        <dbReference type="ChEBI" id="CHEBI:456215"/>
        <dbReference type="EC" id="3.6.1.13"/>
    </reaction>
</comment>
<dbReference type="InterPro" id="IPR015797">
    <property type="entry name" value="NUDIX_hydrolase-like_dom_sf"/>
</dbReference>
<dbReference type="GO" id="GO:0006753">
    <property type="term" value="P:nucleoside phosphate metabolic process"/>
    <property type="evidence" value="ECO:0007669"/>
    <property type="project" value="TreeGrafter"/>
</dbReference>
<dbReference type="Gene3D" id="3.90.79.10">
    <property type="entry name" value="Nucleoside Triphosphate Pyrophosphohydrolase"/>
    <property type="match status" value="1"/>
</dbReference>
<evidence type="ECO:0000256" key="12">
    <source>
        <dbReference type="ARBA" id="ARBA00049546"/>
    </source>
</evidence>
<keyword evidence="5 13" id="KW-0479">Metal-binding</keyword>
<evidence type="ECO:0000256" key="3">
    <source>
        <dbReference type="ARBA" id="ARBA00012453"/>
    </source>
</evidence>
<evidence type="ECO:0000256" key="14">
    <source>
        <dbReference type="PIRSR" id="PIRSR604385-3"/>
    </source>
</evidence>
<dbReference type="GO" id="GO:0019144">
    <property type="term" value="F:ADP-sugar diphosphatase activity"/>
    <property type="evidence" value="ECO:0007669"/>
    <property type="project" value="TreeGrafter"/>
</dbReference>
<feature type="binding site" evidence="13">
    <location>
        <position position="104"/>
    </location>
    <ligand>
        <name>Mg(2+)</name>
        <dbReference type="ChEBI" id="CHEBI:18420"/>
        <label>2</label>
    </ligand>
</feature>
<dbReference type="Proteomes" id="UP000229740">
    <property type="component" value="Unassembled WGS sequence"/>
</dbReference>
<name>A0A2G6E4J6_9BACT</name>
<feature type="binding site" evidence="13">
    <location>
        <position position="88"/>
    </location>
    <ligand>
        <name>Mg(2+)</name>
        <dbReference type="ChEBI" id="CHEBI:18420"/>
        <label>1</label>
    </ligand>
</feature>
<feature type="binding site" evidence="13">
    <location>
        <position position="157"/>
    </location>
    <ligand>
        <name>Mg(2+)</name>
        <dbReference type="ChEBI" id="CHEBI:18420"/>
        <label>1</label>
    </ligand>
</feature>
<feature type="domain" description="Nudix hydrolase" evidence="15">
    <location>
        <begin position="47"/>
        <end position="186"/>
    </location>
</feature>
<comment type="similarity">
    <text evidence="2">Belongs to the Nudix hydrolase family. NudF subfamily.</text>
</comment>